<feature type="binding site" evidence="9">
    <location>
        <begin position="60"/>
        <end position="69"/>
    </location>
    <ligand>
        <name>substrate</name>
    </ligand>
</feature>
<dbReference type="InterPro" id="IPR018089">
    <property type="entry name" value="OMPdecase_AS"/>
</dbReference>
<organism evidence="14 15">
    <name type="scientific">Negativicoccus succinicivorans</name>
    <dbReference type="NCBI Taxonomy" id="620903"/>
    <lineage>
        <taxon>Bacteria</taxon>
        <taxon>Bacillati</taxon>
        <taxon>Bacillota</taxon>
        <taxon>Negativicutes</taxon>
        <taxon>Veillonellales</taxon>
        <taxon>Veillonellaceae</taxon>
        <taxon>Negativicoccus</taxon>
    </lineage>
</organism>
<evidence type="ECO:0000256" key="8">
    <source>
        <dbReference type="ARBA" id="ARBA00061012"/>
    </source>
</evidence>
<dbReference type="HAMAP" id="MF_01200_B">
    <property type="entry name" value="OMPdecase_type1_B"/>
    <property type="match status" value="1"/>
</dbReference>
<keyword evidence="15" id="KW-1185">Reference proteome</keyword>
<dbReference type="Pfam" id="PF00215">
    <property type="entry name" value="OMPdecase"/>
    <property type="match status" value="1"/>
</dbReference>
<evidence type="ECO:0000256" key="9">
    <source>
        <dbReference type="HAMAP-Rule" id="MF_01200"/>
    </source>
</evidence>
<reference evidence="14 15" key="1">
    <citation type="submission" date="2020-08" db="EMBL/GenBank/DDBJ databases">
        <title>Genomic Encyclopedia of Type Strains, Phase IV (KMG-IV): sequencing the most valuable type-strain genomes for metagenomic binning, comparative biology and taxonomic classification.</title>
        <authorList>
            <person name="Goeker M."/>
        </authorList>
    </citation>
    <scope>NUCLEOTIDE SEQUENCE [LARGE SCALE GENOMIC DNA]</scope>
    <source>
        <strain evidence="14 15">DSM 21255</strain>
    </source>
</reference>
<comment type="catalytic activity">
    <reaction evidence="7 9 12">
        <text>orotidine 5'-phosphate + H(+) = UMP + CO2</text>
        <dbReference type="Rhea" id="RHEA:11596"/>
        <dbReference type="ChEBI" id="CHEBI:15378"/>
        <dbReference type="ChEBI" id="CHEBI:16526"/>
        <dbReference type="ChEBI" id="CHEBI:57538"/>
        <dbReference type="ChEBI" id="CHEBI:57865"/>
        <dbReference type="EC" id="4.1.1.23"/>
    </reaction>
</comment>
<dbReference type="InterPro" id="IPR013785">
    <property type="entry name" value="Aldolase_TIM"/>
</dbReference>
<evidence type="ECO:0000313" key="15">
    <source>
        <dbReference type="Proteomes" id="UP000591941"/>
    </source>
</evidence>
<comment type="caution">
    <text evidence="14">The sequence shown here is derived from an EMBL/GenBank/DDBJ whole genome shotgun (WGS) entry which is preliminary data.</text>
</comment>
<feature type="active site" description="Proton donor" evidence="9">
    <location>
        <position position="62"/>
    </location>
</feature>
<feature type="binding site" evidence="9 11">
    <location>
        <position position="124"/>
    </location>
    <ligand>
        <name>substrate</name>
    </ligand>
</feature>
<dbReference type="Gene3D" id="3.20.20.70">
    <property type="entry name" value="Aldolase class I"/>
    <property type="match status" value="1"/>
</dbReference>
<dbReference type="GO" id="GO:0006207">
    <property type="term" value="P:'de novo' pyrimidine nucleobase biosynthetic process"/>
    <property type="evidence" value="ECO:0007669"/>
    <property type="project" value="InterPro"/>
</dbReference>
<dbReference type="InterPro" id="IPR047596">
    <property type="entry name" value="OMPdecase_bac"/>
</dbReference>
<dbReference type="UniPathway" id="UPA00070">
    <property type="reaction ID" value="UER00120"/>
</dbReference>
<evidence type="ECO:0000256" key="2">
    <source>
        <dbReference type="ARBA" id="ARBA00004861"/>
    </source>
</evidence>
<proteinExistence type="inferred from homology"/>
<dbReference type="EC" id="4.1.1.23" evidence="9"/>
<feature type="active site" description="For OMPdecase activity" evidence="10">
    <location>
        <position position="62"/>
    </location>
</feature>
<feature type="binding site" evidence="9 11">
    <location>
        <position position="185"/>
    </location>
    <ligand>
        <name>substrate</name>
    </ligand>
</feature>
<evidence type="ECO:0000256" key="7">
    <source>
        <dbReference type="ARBA" id="ARBA00049157"/>
    </source>
</evidence>
<dbReference type="PANTHER" id="PTHR32119">
    <property type="entry name" value="OROTIDINE 5'-PHOSPHATE DECARBOXYLASE"/>
    <property type="match status" value="1"/>
</dbReference>
<feature type="domain" description="Orotidine 5'-phosphate decarboxylase" evidence="13">
    <location>
        <begin position="5"/>
        <end position="230"/>
    </location>
</feature>
<dbReference type="PROSITE" id="PS00156">
    <property type="entry name" value="OMPDECASE"/>
    <property type="match status" value="1"/>
</dbReference>
<comment type="pathway">
    <text evidence="2 9 12">Pyrimidine metabolism; UMP biosynthesis via de novo pathway; UMP from orotate: step 2/2.</text>
</comment>
<comment type="subunit">
    <text evidence="3 9">Homodimer.</text>
</comment>
<comment type="function">
    <text evidence="1 9">Catalyzes the decarboxylation of orotidine 5'-monophosphate (OMP) to uridine 5'-monophosphate (UMP).</text>
</comment>
<dbReference type="SMART" id="SM00934">
    <property type="entry name" value="OMPdecase"/>
    <property type="match status" value="1"/>
</dbReference>
<evidence type="ECO:0000313" key="14">
    <source>
        <dbReference type="EMBL" id="MBB6477654.1"/>
    </source>
</evidence>
<evidence type="ECO:0000256" key="1">
    <source>
        <dbReference type="ARBA" id="ARBA00002356"/>
    </source>
</evidence>
<feature type="binding site" evidence="9 11">
    <location>
        <position position="33"/>
    </location>
    <ligand>
        <name>substrate</name>
    </ligand>
</feature>
<feature type="binding site" evidence="9 11">
    <location>
        <position position="194"/>
    </location>
    <ligand>
        <name>substrate</name>
    </ligand>
</feature>
<feature type="binding site" evidence="9 11">
    <location>
        <position position="11"/>
    </location>
    <ligand>
        <name>substrate</name>
    </ligand>
</feature>
<dbReference type="NCBIfam" id="NF001273">
    <property type="entry name" value="PRK00230.1"/>
    <property type="match status" value="1"/>
</dbReference>
<dbReference type="GO" id="GO:0004590">
    <property type="term" value="F:orotidine-5'-phosphate decarboxylase activity"/>
    <property type="evidence" value="ECO:0007669"/>
    <property type="project" value="UniProtKB-UniRule"/>
</dbReference>
<evidence type="ECO:0000256" key="4">
    <source>
        <dbReference type="ARBA" id="ARBA00022793"/>
    </source>
</evidence>
<protein>
    <recommendedName>
        <fullName evidence="9">Orotidine 5'-phosphate decarboxylase</fullName>
        <ecNumber evidence="9">4.1.1.23</ecNumber>
    </recommendedName>
    <alternativeName>
        <fullName evidence="9">OMP decarboxylase</fullName>
        <shortName evidence="9">OMPDCase</shortName>
        <shortName evidence="9">OMPdecase</shortName>
    </alternativeName>
</protein>
<feature type="binding site" evidence="9 11">
    <location>
        <position position="214"/>
    </location>
    <ligand>
        <name>substrate</name>
    </ligand>
</feature>
<dbReference type="AlphaFoldDB" id="A0A841QYG4"/>
<evidence type="ECO:0000256" key="11">
    <source>
        <dbReference type="PIRSR" id="PIRSR614732-2"/>
    </source>
</evidence>
<dbReference type="NCBIfam" id="TIGR01740">
    <property type="entry name" value="pyrF"/>
    <property type="match status" value="1"/>
</dbReference>
<dbReference type="SUPFAM" id="SSF51366">
    <property type="entry name" value="Ribulose-phoshate binding barrel"/>
    <property type="match status" value="1"/>
</dbReference>
<evidence type="ECO:0000259" key="13">
    <source>
        <dbReference type="SMART" id="SM00934"/>
    </source>
</evidence>
<sequence length="238" mass="25362">MSRSRLITALDVKSPAEMKTLVDTLGESVSFYKVGMELFYSAGTLPLDYLKTHKKHVFLDLKLHDIPNTVAQAVAALTRLGADLISVHTQGGREMMQAAARSAAITAAELGIERPRLVGITALTSFSETGWEEIGGTVPIVTHVEKLALLAQAAGLDGVVCSPQEAARLRALLGPDFLLVTPGIRPAFASLDDQERIMTPKDALAAGSSYLVIGRPITKADDPKAAAQTIIAEMEESK</sequence>
<dbReference type="PANTHER" id="PTHR32119:SF2">
    <property type="entry name" value="OROTIDINE 5'-PHOSPHATE DECARBOXYLASE"/>
    <property type="match status" value="1"/>
</dbReference>
<keyword evidence="4 9" id="KW-0210">Decarboxylase</keyword>
<dbReference type="InterPro" id="IPR011060">
    <property type="entry name" value="RibuloseP-bd_barrel"/>
</dbReference>
<dbReference type="Proteomes" id="UP000591941">
    <property type="component" value="Unassembled WGS sequence"/>
</dbReference>
<dbReference type="InterPro" id="IPR001754">
    <property type="entry name" value="OMPdeCOase_dom"/>
</dbReference>
<comment type="similarity">
    <text evidence="8 9">Belongs to the OMP decarboxylase family. Type 1 subfamily.</text>
</comment>
<keyword evidence="5 9" id="KW-0665">Pyrimidine biosynthesis</keyword>
<gene>
    <name evidence="9" type="primary">pyrF</name>
    <name evidence="14" type="ORF">HNR45_000687</name>
</gene>
<dbReference type="FunFam" id="3.20.20.70:FF:000015">
    <property type="entry name" value="Orotidine 5'-phosphate decarboxylase"/>
    <property type="match status" value="1"/>
</dbReference>
<feature type="active site" description="For OMPdecase activity" evidence="10">
    <location>
        <position position="65"/>
    </location>
</feature>
<name>A0A841QYG4_9FIRM</name>
<feature type="binding site" evidence="9 11">
    <location>
        <position position="215"/>
    </location>
    <ligand>
        <name>substrate</name>
    </ligand>
</feature>
<keyword evidence="6 9" id="KW-0456">Lyase</keyword>
<evidence type="ECO:0000256" key="10">
    <source>
        <dbReference type="PIRSR" id="PIRSR614732-1"/>
    </source>
</evidence>
<dbReference type="GO" id="GO:0044205">
    <property type="term" value="P:'de novo' UMP biosynthetic process"/>
    <property type="evidence" value="ECO:0007669"/>
    <property type="project" value="UniProtKB-UniRule"/>
</dbReference>
<feature type="active site" description="For OMPdecase activity" evidence="10">
    <location>
        <position position="60"/>
    </location>
</feature>
<evidence type="ECO:0000256" key="3">
    <source>
        <dbReference type="ARBA" id="ARBA00011738"/>
    </source>
</evidence>
<evidence type="ECO:0000256" key="6">
    <source>
        <dbReference type="ARBA" id="ARBA00023239"/>
    </source>
</evidence>
<dbReference type="OrthoDB" id="9806203at2"/>
<dbReference type="InterPro" id="IPR014732">
    <property type="entry name" value="OMPdecase"/>
</dbReference>
<dbReference type="EMBL" id="JACHHI010000003">
    <property type="protein sequence ID" value="MBB6477654.1"/>
    <property type="molecule type" value="Genomic_DNA"/>
</dbReference>
<dbReference type="GeneID" id="93485953"/>
<evidence type="ECO:0000256" key="5">
    <source>
        <dbReference type="ARBA" id="ARBA00022975"/>
    </source>
</evidence>
<dbReference type="GO" id="GO:0005829">
    <property type="term" value="C:cytosol"/>
    <property type="evidence" value="ECO:0007669"/>
    <property type="project" value="TreeGrafter"/>
</dbReference>
<dbReference type="CDD" id="cd04725">
    <property type="entry name" value="OMP_decarboxylase_like"/>
    <property type="match status" value="1"/>
</dbReference>
<evidence type="ECO:0000256" key="12">
    <source>
        <dbReference type="RuleBase" id="RU000512"/>
    </source>
</evidence>
<accession>A0A841QYG4</accession>
<dbReference type="RefSeq" id="WP_024049085.1">
    <property type="nucleotide sequence ID" value="NZ_CABWNB010000002.1"/>
</dbReference>